<dbReference type="RefSeq" id="WP_089894859.1">
    <property type="nucleotide sequence ID" value="NZ_FNGV01000016.1"/>
</dbReference>
<keyword evidence="3" id="KW-1185">Reference proteome</keyword>
<proteinExistence type="predicted"/>
<dbReference type="InterPro" id="IPR025524">
    <property type="entry name" value="DUF4412"/>
</dbReference>
<evidence type="ECO:0000313" key="3">
    <source>
        <dbReference type="Proteomes" id="UP000199440"/>
    </source>
</evidence>
<feature type="domain" description="DUF4412" evidence="1">
    <location>
        <begin position="89"/>
        <end position="208"/>
    </location>
</feature>
<gene>
    <name evidence="2" type="ORF">SAMN04488514_116105</name>
</gene>
<dbReference type="EMBL" id="FNGV01000016">
    <property type="protein sequence ID" value="SDM89294.1"/>
    <property type="molecule type" value="Genomic_DNA"/>
</dbReference>
<evidence type="ECO:0000259" key="1">
    <source>
        <dbReference type="Pfam" id="PF14371"/>
    </source>
</evidence>
<dbReference type="AlphaFoldDB" id="A0A1G9WXI0"/>
<organism evidence="2 3">
    <name type="scientific">Kriegella aquimaris</name>
    <dbReference type="NCBI Taxonomy" id="192904"/>
    <lineage>
        <taxon>Bacteria</taxon>
        <taxon>Pseudomonadati</taxon>
        <taxon>Bacteroidota</taxon>
        <taxon>Flavobacteriia</taxon>
        <taxon>Flavobacteriales</taxon>
        <taxon>Flavobacteriaceae</taxon>
        <taxon>Kriegella</taxon>
    </lineage>
</organism>
<sequence>MKTIKTTILLLLFLFIGINTQAQFWKKVTKSAEKAAERAVLKKTEQKATEKTDKALDNLFDMDLSTMGMGGRQVDPSTLPSSYEFKWRYTLQMSHSKGDIKMHYVLSENGGAFGSKPEMSQGRTPMGNMLMIMDPTLSTTTILMDNGGKKTGTVMSNPDITGAVSKESNMEDYDFKEIGTKQILGFTCQGFQIENEDALTTMYVAFDTPVSFDNMYSGNNAKQLPKGFDPKWLERIGDNSLMMEIDFKNKRKPKQSAKMTCVALEKEPLHINVSEYDFSFQTSLQQQRN</sequence>
<name>A0A1G9WXI0_9FLAO</name>
<dbReference type="Proteomes" id="UP000199440">
    <property type="component" value="Unassembled WGS sequence"/>
</dbReference>
<dbReference type="OrthoDB" id="1524221at2"/>
<dbReference type="Pfam" id="PF14371">
    <property type="entry name" value="DUF4412"/>
    <property type="match status" value="1"/>
</dbReference>
<evidence type="ECO:0000313" key="2">
    <source>
        <dbReference type="EMBL" id="SDM89294.1"/>
    </source>
</evidence>
<protein>
    <recommendedName>
        <fullName evidence="1">DUF4412 domain-containing protein</fullName>
    </recommendedName>
</protein>
<accession>A0A1G9WXI0</accession>
<reference evidence="2 3" key="1">
    <citation type="submission" date="2016-10" db="EMBL/GenBank/DDBJ databases">
        <authorList>
            <person name="de Groot N.N."/>
        </authorList>
    </citation>
    <scope>NUCLEOTIDE SEQUENCE [LARGE SCALE GENOMIC DNA]</scope>
    <source>
        <strain evidence="2 3">DSM 19886</strain>
    </source>
</reference>